<accession>A0A8C1JYM0</accession>
<dbReference type="InterPro" id="IPR027417">
    <property type="entry name" value="P-loop_NTPase"/>
</dbReference>
<dbReference type="GO" id="GO:0005525">
    <property type="term" value="F:GTP binding"/>
    <property type="evidence" value="ECO:0007669"/>
    <property type="project" value="UniProtKB-KW"/>
</dbReference>
<dbReference type="PANTHER" id="PTHR10903">
    <property type="entry name" value="GTPASE, IMAP FAMILY MEMBER-RELATED"/>
    <property type="match status" value="1"/>
</dbReference>
<evidence type="ECO:0000256" key="4">
    <source>
        <dbReference type="SAM" id="Phobius"/>
    </source>
</evidence>
<evidence type="ECO:0000259" key="5">
    <source>
        <dbReference type="Pfam" id="PF04548"/>
    </source>
</evidence>
<dbReference type="Pfam" id="PF04548">
    <property type="entry name" value="AIG1"/>
    <property type="match status" value="1"/>
</dbReference>
<dbReference type="AlphaFoldDB" id="A0A8C1JYM0"/>
<organism evidence="6 7">
    <name type="scientific">Cyprinus carpio</name>
    <name type="common">Common carp</name>
    <dbReference type="NCBI Taxonomy" id="7962"/>
    <lineage>
        <taxon>Eukaryota</taxon>
        <taxon>Metazoa</taxon>
        <taxon>Chordata</taxon>
        <taxon>Craniata</taxon>
        <taxon>Vertebrata</taxon>
        <taxon>Euteleostomi</taxon>
        <taxon>Actinopterygii</taxon>
        <taxon>Neopterygii</taxon>
        <taxon>Teleostei</taxon>
        <taxon>Ostariophysi</taxon>
        <taxon>Cypriniformes</taxon>
        <taxon>Cyprinidae</taxon>
        <taxon>Cyprininae</taxon>
        <taxon>Cyprinus</taxon>
    </lineage>
</organism>
<evidence type="ECO:0000256" key="2">
    <source>
        <dbReference type="ARBA" id="ARBA00022741"/>
    </source>
</evidence>
<name>A0A8C1JYM0_CYPCA</name>
<keyword evidence="4" id="KW-1133">Transmembrane helix</keyword>
<dbReference type="InterPro" id="IPR006703">
    <property type="entry name" value="G_AIG1"/>
</dbReference>
<comment type="similarity">
    <text evidence="1">Belongs to the TRAFAC class TrmE-Era-EngA-EngB-Septin-like GTPase superfamily. AIG1/Toc34/Toc159-like paraseptin GTPase family. IAN subfamily.</text>
</comment>
<dbReference type="InterPro" id="IPR045058">
    <property type="entry name" value="GIMA/IAN/Toc"/>
</dbReference>
<keyword evidence="4" id="KW-0812">Transmembrane</keyword>
<evidence type="ECO:0000256" key="1">
    <source>
        <dbReference type="ARBA" id="ARBA00008535"/>
    </source>
</evidence>
<dbReference type="Proteomes" id="UP000694427">
    <property type="component" value="Unplaced"/>
</dbReference>
<keyword evidence="4" id="KW-0472">Membrane</keyword>
<keyword evidence="3" id="KW-0342">GTP-binding</keyword>
<reference evidence="6" key="1">
    <citation type="submission" date="2025-08" db="UniProtKB">
        <authorList>
            <consortium name="Ensembl"/>
        </authorList>
    </citation>
    <scope>IDENTIFICATION</scope>
</reference>
<evidence type="ECO:0000313" key="7">
    <source>
        <dbReference type="Proteomes" id="UP000694427"/>
    </source>
</evidence>
<dbReference type="PANTHER" id="PTHR10903:SF170">
    <property type="entry name" value="GTPASE IMAP FAMILY MEMBER 7"/>
    <property type="match status" value="1"/>
</dbReference>
<dbReference type="Gene3D" id="3.40.50.300">
    <property type="entry name" value="P-loop containing nucleotide triphosphate hydrolases"/>
    <property type="match status" value="1"/>
</dbReference>
<keyword evidence="2" id="KW-0547">Nucleotide-binding</keyword>
<protein>
    <recommendedName>
        <fullName evidence="5">AIG1-type G domain-containing protein</fullName>
    </recommendedName>
</protein>
<proteinExistence type="inferred from homology"/>
<keyword evidence="7" id="KW-1185">Reference proteome</keyword>
<feature type="domain" description="AIG1-type G" evidence="5">
    <location>
        <begin position="28"/>
        <end position="212"/>
    </location>
</feature>
<reference evidence="6" key="2">
    <citation type="submission" date="2025-09" db="UniProtKB">
        <authorList>
            <consortium name="Ensembl"/>
        </authorList>
    </citation>
    <scope>IDENTIFICATION</scope>
</reference>
<evidence type="ECO:0000313" key="6">
    <source>
        <dbReference type="Ensembl" id="ENSCCRP00010039378.1"/>
    </source>
</evidence>
<evidence type="ECO:0000256" key="3">
    <source>
        <dbReference type="ARBA" id="ARBA00023134"/>
    </source>
</evidence>
<sequence>AKVYLHSNWANHFYCFCVFVLCVSVSDLRIVLLGKNPTENSRVGNFILGRAVFESERPLADIELTIVKSNGKLEDRDFTVINAPHLLQTNLSSSQITHGVKVCVNLSAPGPHVIILVLQQNDFSKKSRNRVKYVLNEFSEEAFKHTIVLTNDGEINNKHIPQLIKECGGGHLQFDEQKSGWHSEILKRVEKMLKENQVKFLICDLYVEAKGTSDDEEQSRSGVSVTAEEEDFNHKVEGKIKVSYKEKKKVVVRRNILCKFCQLFASTFFENIHSICADHRMKCTQY</sequence>
<dbReference type="Ensembl" id="ENSCCRT00010043253.1">
    <property type="protein sequence ID" value="ENSCCRP00010039378.1"/>
    <property type="gene ID" value="ENSCCRG00010016825.1"/>
</dbReference>
<feature type="transmembrane region" description="Helical" evidence="4">
    <location>
        <begin position="12"/>
        <end position="32"/>
    </location>
</feature>